<feature type="signal peptide" evidence="1">
    <location>
        <begin position="1"/>
        <end position="21"/>
    </location>
</feature>
<feature type="chain" id="PRO_5047468870" evidence="1">
    <location>
        <begin position="22"/>
        <end position="103"/>
    </location>
</feature>
<name>A0ABY4AGM2_9BURK</name>
<proteinExistence type="predicted"/>
<keyword evidence="1" id="KW-0732">Signal</keyword>
<keyword evidence="3" id="KW-1185">Reference proteome</keyword>
<gene>
    <name evidence="2" type="ORF">DHf2319_08060</name>
</gene>
<evidence type="ECO:0000313" key="2">
    <source>
        <dbReference type="EMBL" id="UOD49438.1"/>
    </source>
</evidence>
<dbReference type="Proteomes" id="UP000831607">
    <property type="component" value="Chromosome"/>
</dbReference>
<organism evidence="2 3">
    <name type="scientific">Orrella daihaiensis</name>
    <dbReference type="NCBI Taxonomy" id="2782176"/>
    <lineage>
        <taxon>Bacteria</taxon>
        <taxon>Pseudomonadati</taxon>
        <taxon>Pseudomonadota</taxon>
        <taxon>Betaproteobacteria</taxon>
        <taxon>Burkholderiales</taxon>
        <taxon>Alcaligenaceae</taxon>
        <taxon>Orrella</taxon>
    </lineage>
</organism>
<dbReference type="EMBL" id="CP063982">
    <property type="protein sequence ID" value="UOD49438.1"/>
    <property type="molecule type" value="Genomic_DNA"/>
</dbReference>
<protein>
    <submittedName>
        <fullName evidence="2">Uncharacterized protein</fullName>
    </submittedName>
</protein>
<evidence type="ECO:0000256" key="1">
    <source>
        <dbReference type="SAM" id="SignalP"/>
    </source>
</evidence>
<accession>A0ABY4AGM2</accession>
<sequence>MKLLIALLLVLATAYFYPQFNEDTGSVCGAVEKRFVRDAFSGSTSTDLFAALLASGASDGALASAMIKTAYPNLPATLGCLRMYYELMLDPDVAKNALELQSK</sequence>
<evidence type="ECO:0000313" key="3">
    <source>
        <dbReference type="Proteomes" id="UP000831607"/>
    </source>
</evidence>
<dbReference type="RefSeq" id="WP_243477599.1">
    <property type="nucleotide sequence ID" value="NZ_CP063982.1"/>
</dbReference>
<reference evidence="2 3" key="1">
    <citation type="submission" date="2020-11" db="EMBL/GenBank/DDBJ databases">
        <title>Algicoccus daihaiensis sp.nov., isolated from Daihai Lake in Inner Mongolia.</title>
        <authorList>
            <person name="Kai J."/>
        </authorList>
    </citation>
    <scope>NUCLEOTIDE SEQUENCE [LARGE SCALE GENOMIC DNA]</scope>
    <source>
        <strain evidence="3">f23</strain>
    </source>
</reference>